<dbReference type="Pfam" id="PF13744">
    <property type="entry name" value="HTH_37"/>
    <property type="match status" value="1"/>
</dbReference>
<dbReference type="Proteomes" id="UP000270261">
    <property type="component" value="Unassembled WGS sequence"/>
</dbReference>
<dbReference type="GO" id="GO:0003677">
    <property type="term" value="F:DNA binding"/>
    <property type="evidence" value="ECO:0007669"/>
    <property type="project" value="InterPro"/>
</dbReference>
<evidence type="ECO:0000313" key="3">
    <source>
        <dbReference type="Proteomes" id="UP000270261"/>
    </source>
</evidence>
<dbReference type="Gene3D" id="1.10.260.40">
    <property type="entry name" value="lambda repressor-like DNA-binding domains"/>
    <property type="match status" value="1"/>
</dbReference>
<sequence>MFEQSSGNVYADLGYEDPEGMQIKAQLVTYIADIMKRRRWSLRQTATTLNFDETELSRLLAGQFRHINASVLASRLQKANLSQEALLKRWK</sequence>
<keyword evidence="3" id="KW-1185">Reference proteome</keyword>
<name>A0A3R8LNU7_9BURK</name>
<reference evidence="2 3" key="1">
    <citation type="submission" date="2018-11" db="EMBL/GenBank/DDBJ databases">
        <title>Genome sequencing of Lautropia sp. KCOM 2505 (= ChDC F240).</title>
        <authorList>
            <person name="Kook J.-K."/>
            <person name="Park S.-N."/>
            <person name="Lim Y.K."/>
        </authorList>
    </citation>
    <scope>NUCLEOTIDE SEQUENCE [LARGE SCALE GENOMIC DNA]</scope>
    <source>
        <strain evidence="2 3">KCOM 2505</strain>
    </source>
</reference>
<feature type="domain" description="HigA2-like helix-turn-helix" evidence="1">
    <location>
        <begin position="9"/>
        <end position="73"/>
    </location>
</feature>
<dbReference type="SUPFAM" id="SSF47413">
    <property type="entry name" value="lambda repressor-like DNA-binding domains"/>
    <property type="match status" value="1"/>
</dbReference>
<dbReference type="RefSeq" id="WP_125095656.1">
    <property type="nucleotide sequence ID" value="NZ_RRUE01000002.1"/>
</dbReference>
<evidence type="ECO:0000259" key="1">
    <source>
        <dbReference type="Pfam" id="PF13744"/>
    </source>
</evidence>
<dbReference type="OrthoDB" id="129377at2"/>
<dbReference type="AlphaFoldDB" id="A0A3R8LNU7"/>
<gene>
    <name evidence="2" type="ORF">EHV23_08245</name>
</gene>
<dbReference type="EMBL" id="RRUE01000002">
    <property type="protein sequence ID" value="RRN43444.1"/>
    <property type="molecule type" value="Genomic_DNA"/>
</dbReference>
<evidence type="ECO:0000313" key="2">
    <source>
        <dbReference type="EMBL" id="RRN43444.1"/>
    </source>
</evidence>
<comment type="caution">
    <text evidence="2">The sequence shown here is derived from an EMBL/GenBank/DDBJ whole genome shotgun (WGS) entry which is preliminary data.</text>
</comment>
<dbReference type="InterPro" id="IPR039554">
    <property type="entry name" value="HigA2-like_HTH"/>
</dbReference>
<accession>A0A3R8LNU7</accession>
<organism evidence="2 3">
    <name type="scientific">Lautropia dentalis</name>
    <dbReference type="NCBI Taxonomy" id="2490857"/>
    <lineage>
        <taxon>Bacteria</taxon>
        <taxon>Pseudomonadati</taxon>
        <taxon>Pseudomonadota</taxon>
        <taxon>Betaproteobacteria</taxon>
        <taxon>Burkholderiales</taxon>
        <taxon>Burkholderiaceae</taxon>
        <taxon>Lautropia</taxon>
    </lineage>
</organism>
<protein>
    <submittedName>
        <fullName evidence="2">XRE family transcriptional regulator</fullName>
    </submittedName>
</protein>
<proteinExistence type="predicted"/>
<dbReference type="InterPro" id="IPR010982">
    <property type="entry name" value="Lambda_DNA-bd_dom_sf"/>
</dbReference>